<gene>
    <name evidence="5" type="ORF">G4H13_02340</name>
</gene>
<dbReference type="Gene3D" id="3.40.50.12780">
    <property type="entry name" value="N-terminal domain of ligase-like"/>
    <property type="match status" value="1"/>
</dbReference>
<proteinExistence type="inferred from homology"/>
<dbReference type="InterPro" id="IPR045851">
    <property type="entry name" value="AMP-bd_C_sf"/>
</dbReference>
<name>A0A6G4A996_9ACTN</name>
<accession>A0A6G4A996</accession>
<comment type="similarity">
    <text evidence="1">Belongs to the ATP-dependent AMP-binding enzyme family.</text>
</comment>
<dbReference type="Pfam" id="PF00501">
    <property type="entry name" value="AMP-binding"/>
    <property type="match status" value="1"/>
</dbReference>
<reference evidence="5" key="1">
    <citation type="submission" date="2020-02" db="EMBL/GenBank/DDBJ databases">
        <title>A new Streptomyces sp. for controlling soil-borne diseases.</title>
        <authorList>
            <person name="Li X."/>
            <person name="Tian Y."/>
            <person name="Gao K."/>
        </authorList>
    </citation>
    <scope>NUCLEOTIDE SEQUENCE [LARGE SCALE GENOMIC DNA]</scope>
    <source>
        <strain evidence="5">0250</strain>
    </source>
</reference>
<sequence length="535" mass="58609">MTIREVTDAEIQKLTTSGIWRTENLFQVLDENAARHGERLAVADAHRRLTYREFAEQTQLLAGWLSGLRLARGSVVAVQTRSSTLIPLMHFACDRADLTFLPLSDAWRSREVGHLLRQSRARVFIVPPDTKDFSYAEMISELRGDLPELEVVASAEEGSTGISVEEIVSRSPQFRGSALASPNEPRMCMVTSGTSGLPKISLYTDNNLWYFLSTYVRTLESTGTEVFANLAPANTGSTGYLFPVLTPLLFGSTCVMLEHWNPITALELLEREKVNVAVAVPTQVIKLLDVARDRQVDLSPLRAITTAGAPLPPEVAEEAERALGCRILPMYGATDGGVPAFTTVSDPAEKRYSTVGKIIPHTQFRIATADGSVAEGGSAGEVQWRNPIKTLGYLNDDSQTQAAFTPDGLYRSGDLGKLDDEGYLRIVGRAKDLIIRGGQNVSPREIEDIVVGMEEVVEAAVLGLSDPVYGERVCLCVVPKGPGLTLERVAAYLQERGLPKFMIPEHFMEFSEFPLNSGGKVSKGDLRTLVLERTR</sequence>
<feature type="domain" description="AMP-dependent synthetase/ligase" evidence="3">
    <location>
        <begin position="29"/>
        <end position="394"/>
    </location>
</feature>
<dbReference type="EMBL" id="JAAIKT010000001">
    <property type="protein sequence ID" value="NEW69271.1"/>
    <property type="molecule type" value="Genomic_DNA"/>
</dbReference>
<evidence type="ECO:0000259" key="4">
    <source>
        <dbReference type="Pfam" id="PF13193"/>
    </source>
</evidence>
<dbReference type="SUPFAM" id="SSF56801">
    <property type="entry name" value="Acetyl-CoA synthetase-like"/>
    <property type="match status" value="1"/>
</dbReference>
<dbReference type="RefSeq" id="WP_164423118.1">
    <property type="nucleotide sequence ID" value="NZ_JAAIKT010000001.1"/>
</dbReference>
<evidence type="ECO:0000313" key="5">
    <source>
        <dbReference type="EMBL" id="NEW69271.1"/>
    </source>
</evidence>
<dbReference type="InterPro" id="IPR025110">
    <property type="entry name" value="AMP-bd_C"/>
</dbReference>
<feature type="domain" description="AMP-binding enzyme C-terminal" evidence="4">
    <location>
        <begin position="445"/>
        <end position="520"/>
    </location>
</feature>
<dbReference type="Pfam" id="PF13193">
    <property type="entry name" value="AMP-binding_C"/>
    <property type="match status" value="1"/>
</dbReference>
<comment type="caution">
    <text evidence="5">The sequence shown here is derived from an EMBL/GenBank/DDBJ whole genome shotgun (WGS) entry which is preliminary data.</text>
</comment>
<dbReference type="AlphaFoldDB" id="A0A6G4A996"/>
<keyword evidence="2 5" id="KW-0436">Ligase</keyword>
<dbReference type="InterPro" id="IPR042099">
    <property type="entry name" value="ANL_N_sf"/>
</dbReference>
<dbReference type="GO" id="GO:0006631">
    <property type="term" value="P:fatty acid metabolic process"/>
    <property type="evidence" value="ECO:0007669"/>
    <property type="project" value="TreeGrafter"/>
</dbReference>
<dbReference type="PANTHER" id="PTHR43201:SF5">
    <property type="entry name" value="MEDIUM-CHAIN ACYL-COA LIGASE ACSF2, MITOCHONDRIAL"/>
    <property type="match status" value="1"/>
</dbReference>
<evidence type="ECO:0000259" key="3">
    <source>
        <dbReference type="Pfam" id="PF00501"/>
    </source>
</evidence>
<evidence type="ECO:0000256" key="2">
    <source>
        <dbReference type="ARBA" id="ARBA00022598"/>
    </source>
</evidence>
<keyword evidence="6" id="KW-1185">Reference proteome</keyword>
<evidence type="ECO:0000313" key="6">
    <source>
        <dbReference type="Proteomes" id="UP000476310"/>
    </source>
</evidence>
<dbReference type="InterPro" id="IPR000873">
    <property type="entry name" value="AMP-dep_synth/lig_dom"/>
</dbReference>
<dbReference type="Proteomes" id="UP000476310">
    <property type="component" value="Unassembled WGS sequence"/>
</dbReference>
<organism evidence="5 6">
    <name type="scientific">Streptomyces rhizosphaericus</name>
    <dbReference type="NCBI Taxonomy" id="114699"/>
    <lineage>
        <taxon>Bacteria</taxon>
        <taxon>Bacillati</taxon>
        <taxon>Actinomycetota</taxon>
        <taxon>Actinomycetes</taxon>
        <taxon>Kitasatosporales</taxon>
        <taxon>Streptomycetaceae</taxon>
        <taxon>Streptomyces</taxon>
        <taxon>Streptomyces violaceusniger group</taxon>
    </lineage>
</organism>
<evidence type="ECO:0000256" key="1">
    <source>
        <dbReference type="ARBA" id="ARBA00006432"/>
    </source>
</evidence>
<dbReference type="GO" id="GO:0031956">
    <property type="term" value="F:medium-chain fatty acid-CoA ligase activity"/>
    <property type="evidence" value="ECO:0007669"/>
    <property type="project" value="TreeGrafter"/>
</dbReference>
<dbReference type="PANTHER" id="PTHR43201">
    <property type="entry name" value="ACYL-COA SYNTHETASE"/>
    <property type="match status" value="1"/>
</dbReference>
<protein>
    <submittedName>
        <fullName evidence="5">Acyl--CoA ligase</fullName>
    </submittedName>
</protein>
<dbReference type="Gene3D" id="3.30.300.30">
    <property type="match status" value="1"/>
</dbReference>